<protein>
    <submittedName>
        <fullName evidence="1">Polysaccharide deacetylase family protein</fullName>
    </submittedName>
</protein>
<gene>
    <name evidence="1" type="ORF">NUH88_11340</name>
</gene>
<dbReference type="KEGG" id="naci:NUH88_11340"/>
<proteinExistence type="predicted"/>
<dbReference type="InterPro" id="IPR011330">
    <property type="entry name" value="Glyco_hydro/deAcase_b/a-brl"/>
</dbReference>
<dbReference type="SUPFAM" id="SSF88713">
    <property type="entry name" value="Glycoside hydrolase/deacetylase"/>
    <property type="match status" value="1"/>
</dbReference>
<name>A0A9J7ANV3_9PROT</name>
<dbReference type="RefSeq" id="WP_257766520.1">
    <property type="nucleotide sequence ID" value="NZ_CP102480.1"/>
</dbReference>
<accession>A0A9J7ANV3</accession>
<dbReference type="InterPro" id="IPR049591">
    <property type="entry name" value="CE4_u4-like"/>
</dbReference>
<evidence type="ECO:0000313" key="1">
    <source>
        <dbReference type="EMBL" id="UUX48012.1"/>
    </source>
</evidence>
<dbReference type="Proteomes" id="UP001060336">
    <property type="component" value="Chromosome"/>
</dbReference>
<evidence type="ECO:0000313" key="2">
    <source>
        <dbReference type="Proteomes" id="UP001060336"/>
    </source>
</evidence>
<dbReference type="GO" id="GO:0005975">
    <property type="term" value="P:carbohydrate metabolic process"/>
    <property type="evidence" value="ECO:0007669"/>
    <property type="project" value="InterPro"/>
</dbReference>
<dbReference type="EMBL" id="CP102480">
    <property type="protein sequence ID" value="UUX48012.1"/>
    <property type="molecule type" value="Genomic_DNA"/>
</dbReference>
<sequence length="257" mass="27486">MTVGPASAEDLVRALDAAAQRGRVLDFWWRDDDLQEPAPALEPLLSFAARTGWAPGLAVVPEGMDADGLAARLDTTGAELLVHGFAHRNHAAQGQKKCEFPAGRSVAEMRADATAGLRALIAVFPDAALPIFVPPWNRIAPGFVAELTACGFSGLSAFTPRRNAEPAPGLKCVNTHIDVIDWRGTRRFVGIGAVREAIIRHLAVCAAGAVDPEEACGLLTHHLVMVEEDWRELGALASELATHEAVRLRAPSDCFCF</sequence>
<dbReference type="CDD" id="cd10928">
    <property type="entry name" value="CE4_u4"/>
    <property type="match status" value="1"/>
</dbReference>
<reference evidence="1" key="1">
    <citation type="submission" date="2022-08" db="EMBL/GenBank/DDBJ databases">
        <title>Nisaea acidiphila sp. nov., isolated from a marine algal debris and emended description of the genus Nisaea Urios et al. 2008.</title>
        <authorList>
            <person name="Kwon K."/>
        </authorList>
    </citation>
    <scope>NUCLEOTIDE SEQUENCE</scope>
    <source>
        <strain evidence="1">MEBiC11861</strain>
    </source>
</reference>
<organism evidence="1 2">
    <name type="scientific">Nisaea acidiphila</name>
    <dbReference type="NCBI Taxonomy" id="1862145"/>
    <lineage>
        <taxon>Bacteria</taxon>
        <taxon>Pseudomonadati</taxon>
        <taxon>Pseudomonadota</taxon>
        <taxon>Alphaproteobacteria</taxon>
        <taxon>Rhodospirillales</taxon>
        <taxon>Thalassobaculaceae</taxon>
        <taxon>Nisaea</taxon>
    </lineage>
</organism>
<keyword evidence="2" id="KW-1185">Reference proteome</keyword>
<dbReference type="AlphaFoldDB" id="A0A9J7ANV3"/>